<protein>
    <submittedName>
        <fullName evidence="1">Uncharacterized protein</fullName>
    </submittedName>
</protein>
<keyword evidence="2" id="KW-1185">Reference proteome</keyword>
<proteinExistence type="predicted"/>
<dbReference type="EMBL" id="MU277198">
    <property type="protein sequence ID" value="KAI0064469.1"/>
    <property type="molecule type" value="Genomic_DNA"/>
</dbReference>
<organism evidence="1 2">
    <name type="scientific">Artomyces pyxidatus</name>
    <dbReference type="NCBI Taxonomy" id="48021"/>
    <lineage>
        <taxon>Eukaryota</taxon>
        <taxon>Fungi</taxon>
        <taxon>Dikarya</taxon>
        <taxon>Basidiomycota</taxon>
        <taxon>Agaricomycotina</taxon>
        <taxon>Agaricomycetes</taxon>
        <taxon>Russulales</taxon>
        <taxon>Auriscalpiaceae</taxon>
        <taxon>Artomyces</taxon>
    </lineage>
</organism>
<comment type="caution">
    <text evidence="1">The sequence shown here is derived from an EMBL/GenBank/DDBJ whole genome shotgun (WGS) entry which is preliminary data.</text>
</comment>
<evidence type="ECO:0000313" key="2">
    <source>
        <dbReference type="Proteomes" id="UP000814140"/>
    </source>
</evidence>
<accession>A0ACB8T7R2</accession>
<reference evidence="1" key="2">
    <citation type="journal article" date="2022" name="New Phytol.">
        <title>Evolutionary transition to the ectomycorrhizal habit in the genomes of a hyperdiverse lineage of mushroom-forming fungi.</title>
        <authorList>
            <person name="Looney B."/>
            <person name="Miyauchi S."/>
            <person name="Morin E."/>
            <person name="Drula E."/>
            <person name="Courty P.E."/>
            <person name="Kohler A."/>
            <person name="Kuo A."/>
            <person name="LaButti K."/>
            <person name="Pangilinan J."/>
            <person name="Lipzen A."/>
            <person name="Riley R."/>
            <person name="Andreopoulos W."/>
            <person name="He G."/>
            <person name="Johnson J."/>
            <person name="Nolan M."/>
            <person name="Tritt A."/>
            <person name="Barry K.W."/>
            <person name="Grigoriev I.V."/>
            <person name="Nagy L.G."/>
            <person name="Hibbett D."/>
            <person name="Henrissat B."/>
            <person name="Matheny P.B."/>
            <person name="Labbe J."/>
            <person name="Martin F.M."/>
        </authorList>
    </citation>
    <scope>NUCLEOTIDE SEQUENCE</scope>
    <source>
        <strain evidence="1">HHB10654</strain>
    </source>
</reference>
<reference evidence="1" key="1">
    <citation type="submission" date="2021-03" db="EMBL/GenBank/DDBJ databases">
        <authorList>
            <consortium name="DOE Joint Genome Institute"/>
            <person name="Ahrendt S."/>
            <person name="Looney B.P."/>
            <person name="Miyauchi S."/>
            <person name="Morin E."/>
            <person name="Drula E."/>
            <person name="Courty P.E."/>
            <person name="Chicoki N."/>
            <person name="Fauchery L."/>
            <person name="Kohler A."/>
            <person name="Kuo A."/>
            <person name="Labutti K."/>
            <person name="Pangilinan J."/>
            <person name="Lipzen A."/>
            <person name="Riley R."/>
            <person name="Andreopoulos W."/>
            <person name="He G."/>
            <person name="Johnson J."/>
            <person name="Barry K.W."/>
            <person name="Grigoriev I.V."/>
            <person name="Nagy L."/>
            <person name="Hibbett D."/>
            <person name="Henrissat B."/>
            <person name="Matheny P.B."/>
            <person name="Labbe J."/>
            <person name="Martin F."/>
        </authorList>
    </citation>
    <scope>NUCLEOTIDE SEQUENCE</scope>
    <source>
        <strain evidence="1">HHB10654</strain>
    </source>
</reference>
<gene>
    <name evidence="1" type="ORF">BV25DRAFT_1822819</name>
</gene>
<dbReference type="Proteomes" id="UP000814140">
    <property type="component" value="Unassembled WGS sequence"/>
</dbReference>
<evidence type="ECO:0000313" key="1">
    <source>
        <dbReference type="EMBL" id="KAI0064469.1"/>
    </source>
</evidence>
<name>A0ACB8T7R2_9AGAM</name>
<sequence>MLCHRGFEAWITSEGRYLPLYEPVVDKERHRVTCWLASEAGQRFVIHWKDHGSKVDSAAYITLDGLKVPGRFLFGEGETYRSGIRAGKDTERPFVFAKVQDEGASTSTDPDVDPKQLGMIALRIRRIKRTGGHPVNPIMQDPAMAKGKSKALDVRVGFGPESKAQRRTKSTWSIESYDKESPGSYVTFVFRYRPREFLEDQGLALLKAPMPRSPKVEEGASQKLEGIESRAGTVPLTPGATPSPMRTSSKRLRRTPSSTESRKSRRTDLTSSASSLSSVERREQAASGGHSGSFETAAVAEGFVYDVHGKQEGEGTVDLDGLRHSSGGKGLW</sequence>